<organism evidence="5 6">
    <name type="scientific">Paractinoplanes globisporus</name>
    <dbReference type="NCBI Taxonomy" id="113565"/>
    <lineage>
        <taxon>Bacteria</taxon>
        <taxon>Bacillati</taxon>
        <taxon>Actinomycetota</taxon>
        <taxon>Actinomycetes</taxon>
        <taxon>Micromonosporales</taxon>
        <taxon>Micromonosporaceae</taxon>
        <taxon>Paractinoplanes</taxon>
    </lineage>
</organism>
<name>A0ABW6WJ32_9ACTN</name>
<sequence>MQPWRFADLLWLAAHDSGDGRSIVGERPLGVGLGAALFAELIDDGFLTLRDGELVRTTRESPSDHVALEPLLAKMAEEEKEQAEGELGLEKQNSQASVRTTVRVHAVARVATWDTSGQSLPLPGAVGRDLPNPAGASRDWPPLPAHVYAPAMTEAGQHRQLPGHPLGKWMSYLKYGRAEDLVTARLARGGLARREERRGLFGTKVWYVPWDSNISGSPAISIITALRRREVLSESQLVLAGLFLATGISQHALATLSADEQSWLERQLTVALAEPVRQLLRAVEISLGNAAMR</sequence>
<evidence type="ECO:0000256" key="2">
    <source>
        <dbReference type="ARBA" id="ARBA00023034"/>
    </source>
</evidence>
<evidence type="ECO:0000256" key="4">
    <source>
        <dbReference type="ARBA" id="ARBA00023136"/>
    </source>
</evidence>
<accession>A0ABW6WJ32</accession>
<gene>
    <name evidence="5" type="ORF">ACFY35_26615</name>
</gene>
<reference evidence="5 6" key="1">
    <citation type="submission" date="2024-10" db="EMBL/GenBank/DDBJ databases">
        <title>The Natural Products Discovery Center: Release of the First 8490 Sequenced Strains for Exploring Actinobacteria Biosynthetic Diversity.</title>
        <authorList>
            <person name="Kalkreuter E."/>
            <person name="Kautsar S.A."/>
            <person name="Yang D."/>
            <person name="Bader C.D."/>
            <person name="Teijaro C.N."/>
            <person name="Fluegel L."/>
            <person name="Davis C.M."/>
            <person name="Simpson J.R."/>
            <person name="Lauterbach L."/>
            <person name="Steele A.D."/>
            <person name="Gui C."/>
            <person name="Meng S."/>
            <person name="Li G."/>
            <person name="Viehrig K."/>
            <person name="Ye F."/>
            <person name="Su P."/>
            <person name="Kiefer A.F."/>
            <person name="Nichols A."/>
            <person name="Cepeda A.J."/>
            <person name="Yan W."/>
            <person name="Fan B."/>
            <person name="Jiang Y."/>
            <person name="Adhikari A."/>
            <person name="Zheng C.-J."/>
            <person name="Schuster L."/>
            <person name="Cowan T.M."/>
            <person name="Smanski M.J."/>
            <person name="Chevrette M.G."/>
            <person name="De Carvalho L.P.S."/>
            <person name="Shen B."/>
        </authorList>
    </citation>
    <scope>NUCLEOTIDE SEQUENCE [LARGE SCALE GENOMIC DNA]</scope>
    <source>
        <strain evidence="5 6">NPDC000087</strain>
    </source>
</reference>
<keyword evidence="4" id="KW-0472">Membrane</keyword>
<comment type="subcellular location">
    <subcellularLocation>
        <location evidence="1">Golgi apparatus membrane</location>
        <topology evidence="1">Peripheral membrane protein</topology>
        <orientation evidence="1">Cytoplasmic side</orientation>
    </subcellularLocation>
</comment>
<dbReference type="EMBL" id="JBIAZU010000005">
    <property type="protein sequence ID" value="MFF5293028.1"/>
    <property type="molecule type" value="Genomic_DNA"/>
</dbReference>
<dbReference type="Proteomes" id="UP001602245">
    <property type="component" value="Unassembled WGS sequence"/>
</dbReference>
<dbReference type="Gene3D" id="1.10.3630.10">
    <property type="entry name" value="yeast vps74-n-term truncation variant domain like"/>
    <property type="match status" value="1"/>
</dbReference>
<evidence type="ECO:0000256" key="1">
    <source>
        <dbReference type="ARBA" id="ARBA00004255"/>
    </source>
</evidence>
<protein>
    <submittedName>
        <fullName evidence="5">GPP34 family phosphoprotein</fullName>
    </submittedName>
</protein>
<dbReference type="Pfam" id="PF05719">
    <property type="entry name" value="GPP34"/>
    <property type="match status" value="2"/>
</dbReference>
<dbReference type="RefSeq" id="WP_020516961.1">
    <property type="nucleotide sequence ID" value="NZ_JBIAZU010000005.1"/>
</dbReference>
<evidence type="ECO:0000256" key="3">
    <source>
        <dbReference type="ARBA" id="ARBA00023121"/>
    </source>
</evidence>
<dbReference type="InterPro" id="IPR038261">
    <property type="entry name" value="GPP34-like_sf"/>
</dbReference>
<keyword evidence="2" id="KW-0333">Golgi apparatus</keyword>
<keyword evidence="6" id="KW-1185">Reference proteome</keyword>
<evidence type="ECO:0000313" key="6">
    <source>
        <dbReference type="Proteomes" id="UP001602245"/>
    </source>
</evidence>
<comment type="caution">
    <text evidence="5">The sequence shown here is derived from an EMBL/GenBank/DDBJ whole genome shotgun (WGS) entry which is preliminary data.</text>
</comment>
<proteinExistence type="predicted"/>
<keyword evidence="3" id="KW-0446">Lipid-binding</keyword>
<evidence type="ECO:0000313" key="5">
    <source>
        <dbReference type="EMBL" id="MFF5293028.1"/>
    </source>
</evidence>
<dbReference type="InterPro" id="IPR008628">
    <property type="entry name" value="GPP34-like"/>
</dbReference>